<keyword evidence="2" id="KW-1185">Reference proteome</keyword>
<dbReference type="Proteomes" id="UP001054902">
    <property type="component" value="Unassembled WGS sequence"/>
</dbReference>
<evidence type="ECO:0000313" key="2">
    <source>
        <dbReference type="Proteomes" id="UP001054902"/>
    </source>
</evidence>
<evidence type="ECO:0000313" key="1">
    <source>
        <dbReference type="EMBL" id="GFH59915.1"/>
    </source>
</evidence>
<dbReference type="EMBL" id="BLLK01000069">
    <property type="protein sequence ID" value="GFH59915.1"/>
    <property type="molecule type" value="Genomic_DNA"/>
</dbReference>
<proteinExistence type="predicted"/>
<accession>A0AAD3HDS2</accession>
<dbReference type="AlphaFoldDB" id="A0AAD3HDS2"/>
<organism evidence="1 2">
    <name type="scientific">Chaetoceros tenuissimus</name>
    <dbReference type="NCBI Taxonomy" id="426638"/>
    <lineage>
        <taxon>Eukaryota</taxon>
        <taxon>Sar</taxon>
        <taxon>Stramenopiles</taxon>
        <taxon>Ochrophyta</taxon>
        <taxon>Bacillariophyta</taxon>
        <taxon>Coscinodiscophyceae</taxon>
        <taxon>Chaetocerotophycidae</taxon>
        <taxon>Chaetocerotales</taxon>
        <taxon>Chaetocerotaceae</taxon>
        <taxon>Chaetoceros</taxon>
    </lineage>
</organism>
<reference evidence="1 2" key="1">
    <citation type="journal article" date="2021" name="Sci. Rep.">
        <title>The genome of the diatom Chaetoceros tenuissimus carries an ancient integrated fragment of an extant virus.</title>
        <authorList>
            <person name="Hongo Y."/>
            <person name="Kimura K."/>
            <person name="Takaki Y."/>
            <person name="Yoshida Y."/>
            <person name="Baba S."/>
            <person name="Kobayashi G."/>
            <person name="Nagasaki K."/>
            <person name="Hano T."/>
            <person name="Tomaru Y."/>
        </authorList>
    </citation>
    <scope>NUCLEOTIDE SEQUENCE [LARGE SCALE GENOMIC DNA]</scope>
    <source>
        <strain evidence="1 2">NIES-3715</strain>
    </source>
</reference>
<name>A0AAD3HDS2_9STRA</name>
<comment type="caution">
    <text evidence="1">The sequence shown here is derived from an EMBL/GenBank/DDBJ whole genome shotgun (WGS) entry which is preliminary data.</text>
</comment>
<gene>
    <name evidence="1" type="ORF">CTEN210_16391</name>
</gene>
<protein>
    <submittedName>
        <fullName evidence="1">Uncharacterized protein</fullName>
    </submittedName>
</protein>
<sequence>MKSALRQSINFASIQRRTETLLYTRIKDAAHRQRFMKNDLNVVRRVSNAASVDGNRFLAKLDPMKRILCLCPVPISSCNEDTKQKRDTSTPIQTWSKSDKFHMNIGFAVSDPYLGYAIPVQTDKFTPLISIDANGKVSFQSFPESIEHLSECIDYHDIGSVIIGLPLYNGQDDMNKDIAKMQKVQHVLHQELETIISKQESRTELTHSRINDVLSIHDRSSYTKVLEMAIEEPEMWEEIAKKMNGVIEPEVHAAAVLNVFLWNHTGGWRNTFA</sequence>